<accession>A0A6J4KUT9</accession>
<gene>
    <name evidence="8" type="ORF">AVDCRST_MAG68-1421</name>
</gene>
<evidence type="ECO:0000256" key="1">
    <source>
        <dbReference type="ARBA" id="ARBA00004533"/>
    </source>
</evidence>
<evidence type="ECO:0000256" key="7">
    <source>
        <dbReference type="SAM" id="MobiDB-lite"/>
    </source>
</evidence>
<keyword evidence="4 8" id="KW-0808">Transferase</keyword>
<dbReference type="PANTHER" id="PTHR30606">
    <property type="entry name" value="LIPID A BIOSYNTHESIS LAUROYL ACYLTRANSFERASE"/>
    <property type="match status" value="1"/>
</dbReference>
<dbReference type="GO" id="GO:0005886">
    <property type="term" value="C:plasma membrane"/>
    <property type="evidence" value="ECO:0007669"/>
    <property type="project" value="UniProtKB-SubCell"/>
</dbReference>
<dbReference type="PANTHER" id="PTHR30606:SF10">
    <property type="entry name" value="PHOSPHATIDYLINOSITOL MANNOSIDE ACYLTRANSFERASE"/>
    <property type="match status" value="1"/>
</dbReference>
<name>A0A6J4KUT9_9BACT</name>
<keyword evidence="3" id="KW-0997">Cell inner membrane</keyword>
<dbReference type="CDD" id="cd07984">
    <property type="entry name" value="LPLAT_LABLAT-like"/>
    <property type="match status" value="1"/>
</dbReference>
<feature type="region of interest" description="Disordered" evidence="7">
    <location>
        <begin position="297"/>
        <end position="328"/>
    </location>
</feature>
<organism evidence="8">
    <name type="scientific">uncultured Gemmatimonadota bacterium</name>
    <dbReference type="NCBI Taxonomy" id="203437"/>
    <lineage>
        <taxon>Bacteria</taxon>
        <taxon>Pseudomonadati</taxon>
        <taxon>Gemmatimonadota</taxon>
        <taxon>environmental samples</taxon>
    </lineage>
</organism>
<evidence type="ECO:0000256" key="4">
    <source>
        <dbReference type="ARBA" id="ARBA00022679"/>
    </source>
</evidence>
<reference evidence="8" key="1">
    <citation type="submission" date="2020-02" db="EMBL/GenBank/DDBJ databases">
        <authorList>
            <person name="Meier V. D."/>
        </authorList>
    </citation>
    <scope>NUCLEOTIDE SEQUENCE</scope>
    <source>
        <strain evidence="8">AVDCRST_MAG68</strain>
    </source>
</reference>
<evidence type="ECO:0000313" key="8">
    <source>
        <dbReference type="EMBL" id="CAA9312136.1"/>
    </source>
</evidence>
<evidence type="ECO:0000256" key="5">
    <source>
        <dbReference type="ARBA" id="ARBA00023136"/>
    </source>
</evidence>
<dbReference type="EMBL" id="CADCTW010000074">
    <property type="protein sequence ID" value="CAA9312136.1"/>
    <property type="molecule type" value="Genomic_DNA"/>
</dbReference>
<evidence type="ECO:0000256" key="3">
    <source>
        <dbReference type="ARBA" id="ARBA00022519"/>
    </source>
</evidence>
<dbReference type="InterPro" id="IPR004960">
    <property type="entry name" value="LipA_acyltrans"/>
</dbReference>
<dbReference type="GO" id="GO:0009247">
    <property type="term" value="P:glycolipid biosynthetic process"/>
    <property type="evidence" value="ECO:0007669"/>
    <property type="project" value="UniProtKB-ARBA"/>
</dbReference>
<dbReference type="GO" id="GO:0008913">
    <property type="term" value="F:Kdo2-lipid IVA acyltransferase activity"/>
    <property type="evidence" value="ECO:0007669"/>
    <property type="project" value="UniProtKB-EC"/>
</dbReference>
<proteinExistence type="predicted"/>
<keyword evidence="2" id="KW-1003">Cell membrane</keyword>
<protein>
    <submittedName>
        <fullName evidence="8">Lipid A biosynthesis lauroyl acyltransferase</fullName>
        <ecNumber evidence="8">2.3.1.241</ecNumber>
    </submittedName>
</protein>
<dbReference type="EC" id="2.3.1.241" evidence="8"/>
<keyword evidence="5" id="KW-0472">Membrane</keyword>
<comment type="subcellular location">
    <subcellularLocation>
        <location evidence="1">Cell inner membrane</location>
    </subcellularLocation>
</comment>
<sequence length="328" mass="35799">MTAAPAPPRHTAAHRVEYALARTLENAVSTLPESAADAVGRRVGRIVHGMGIRRKVVEANLRLAYPEADDAWIRATVRAAYEHLGREAAAILRLSRLDRSAVVERTDVAEDWPKLEAALGEGRGVILVTGHYGNWEIAAAAVAARGVPIAAIVRRQGNRLVDARLDGLRRHLGVETIYQSDAPSRVPRVLRRGGVVGIVGDQDARRSGVFVPFFGRPASTHRGPALFALKLRAPVFACVARRLPGGVGRYRVAGEQIDPPRTGDLETDVRALTTALAARLEAEIREAPEQYFWFHRRWKSKPPPEPAQGQEGTDIIPSAQRAAPHEDE</sequence>
<evidence type="ECO:0000256" key="2">
    <source>
        <dbReference type="ARBA" id="ARBA00022475"/>
    </source>
</evidence>
<dbReference type="Pfam" id="PF03279">
    <property type="entry name" value="Lip_A_acyltrans"/>
    <property type="match status" value="1"/>
</dbReference>
<dbReference type="PIRSF" id="PIRSF026649">
    <property type="entry name" value="MsbB"/>
    <property type="match status" value="1"/>
</dbReference>
<dbReference type="AlphaFoldDB" id="A0A6J4KUT9"/>
<keyword evidence="6 8" id="KW-0012">Acyltransferase</keyword>
<evidence type="ECO:0000256" key="6">
    <source>
        <dbReference type="ARBA" id="ARBA00023315"/>
    </source>
</evidence>